<comment type="caution">
    <text evidence="2">The sequence shown here is derived from an EMBL/GenBank/DDBJ whole genome shotgun (WGS) entry which is preliminary data.</text>
</comment>
<accession>A0A316HKF3</accession>
<feature type="signal peptide" evidence="1">
    <location>
        <begin position="1"/>
        <end position="25"/>
    </location>
</feature>
<dbReference type="AlphaFoldDB" id="A0A316HKF3"/>
<proteinExistence type="predicted"/>
<sequence>MGTVNVRRRVATAVCVLLVLSGCTATPPPAAPAPMVEVVAPGVEVTTRDLGAATAPTPQVHFLSNLYELNPSGPLPSPATATIRLQNPVPDGDVVVVARRPTSTDEWEYLPATIAQDRASVSFTTDHFSEFGLLGFDLGKAIDAFKRDFIDGLTGGLTQTADKPTCDNEQRARGDGYSVTSYSKDTLFWCLGADNAGHRILKVTNNRRYPLLASHRGMDVIDNDIDRGQLSSLSRVIAGDKAVIAPSGTVTFNADLSPGTSARITTEADAIGQSLYALQTGVTALLQILTRFGAGSGIKAVDIFNKMLQGKSCLDALGKGSGAMISGCLDAKQIMDVFGYKGLLLAPIMVACPIIAFFNSQWNAFADQFNGNSIYRIEVARAKPVASLATFAGKWMGHSRLLTITADRKATEHVGSGCCNPVIDLTFTLSNPQGNPGTATATITVTSVQLHDWSWREAPPKVGQTATIKLADGVITEPLAGGTYCDHVKQLAGVCGA</sequence>
<feature type="chain" id="PRO_5038859810" description="Lipoprotein" evidence="1">
    <location>
        <begin position="26"/>
        <end position="497"/>
    </location>
</feature>
<evidence type="ECO:0000313" key="3">
    <source>
        <dbReference type="Proteomes" id="UP000246005"/>
    </source>
</evidence>
<gene>
    <name evidence="2" type="ORF">C8D88_1237</name>
</gene>
<evidence type="ECO:0000256" key="1">
    <source>
        <dbReference type="SAM" id="SignalP"/>
    </source>
</evidence>
<keyword evidence="1" id="KW-0732">Signal</keyword>
<dbReference type="PROSITE" id="PS51257">
    <property type="entry name" value="PROKAR_LIPOPROTEIN"/>
    <property type="match status" value="1"/>
</dbReference>
<dbReference type="Proteomes" id="UP000246005">
    <property type="component" value="Unassembled WGS sequence"/>
</dbReference>
<evidence type="ECO:0008006" key="4">
    <source>
        <dbReference type="Google" id="ProtNLM"/>
    </source>
</evidence>
<protein>
    <recommendedName>
        <fullName evidence="4">Lipoprotein</fullName>
    </recommendedName>
</protein>
<organism evidence="2 3">
    <name type="scientific">Lentzea atacamensis</name>
    <dbReference type="NCBI Taxonomy" id="531938"/>
    <lineage>
        <taxon>Bacteria</taxon>
        <taxon>Bacillati</taxon>
        <taxon>Actinomycetota</taxon>
        <taxon>Actinomycetes</taxon>
        <taxon>Pseudonocardiales</taxon>
        <taxon>Pseudonocardiaceae</taxon>
        <taxon>Lentzea</taxon>
    </lineage>
</organism>
<reference evidence="2 3" key="1">
    <citation type="submission" date="2018-05" db="EMBL/GenBank/DDBJ databases">
        <title>Genomic Encyclopedia of Type Strains, Phase IV (KMG-IV): sequencing the most valuable type-strain genomes for metagenomic binning, comparative biology and taxonomic classification.</title>
        <authorList>
            <person name="Goeker M."/>
        </authorList>
    </citation>
    <scope>NUCLEOTIDE SEQUENCE [LARGE SCALE GENOMIC DNA]</scope>
    <source>
        <strain evidence="2 3">DSM 45480</strain>
    </source>
</reference>
<dbReference type="EMBL" id="QGHB01000023">
    <property type="protein sequence ID" value="PWK80643.1"/>
    <property type="molecule type" value="Genomic_DNA"/>
</dbReference>
<name>A0A316HKF3_9PSEU</name>
<evidence type="ECO:0000313" key="2">
    <source>
        <dbReference type="EMBL" id="PWK80643.1"/>
    </source>
</evidence>